<gene>
    <name evidence="2" type="ORF">WJX75_006660</name>
</gene>
<evidence type="ECO:0000313" key="2">
    <source>
        <dbReference type="EMBL" id="KAK9905808.1"/>
    </source>
</evidence>
<keyword evidence="1" id="KW-0812">Transmembrane</keyword>
<evidence type="ECO:0000256" key="1">
    <source>
        <dbReference type="SAM" id="Phobius"/>
    </source>
</evidence>
<proteinExistence type="predicted"/>
<keyword evidence="1" id="KW-1133">Transmembrane helix</keyword>
<keyword evidence="1" id="KW-0472">Membrane</keyword>
<organism evidence="2 3">
    <name type="scientific">Coccomyxa subellipsoidea</name>
    <dbReference type="NCBI Taxonomy" id="248742"/>
    <lineage>
        <taxon>Eukaryota</taxon>
        <taxon>Viridiplantae</taxon>
        <taxon>Chlorophyta</taxon>
        <taxon>core chlorophytes</taxon>
        <taxon>Trebouxiophyceae</taxon>
        <taxon>Trebouxiophyceae incertae sedis</taxon>
        <taxon>Coccomyxaceae</taxon>
        <taxon>Coccomyxa</taxon>
    </lineage>
</organism>
<feature type="transmembrane region" description="Helical" evidence="1">
    <location>
        <begin position="96"/>
        <end position="113"/>
    </location>
</feature>
<sequence>MVRSDLYGILIHCALSCVGVFVTRPTSGLSLYYTAQALGSFKIIQLMMILLSPTSYIRIRDAMLVTMRFFDSASSLIQTSVLHGQRFLPDLTPTQFHLRAFFVWFGAFFGAVSKQPPANLNFILTLLHLVGRIALYNIYFQAMAPHFGKMAPAAGAAAAAAMAPQSRP</sequence>
<comment type="caution">
    <text evidence="2">The sequence shown here is derived from an EMBL/GenBank/DDBJ whole genome shotgun (WGS) entry which is preliminary data.</text>
</comment>
<reference evidence="2 3" key="1">
    <citation type="journal article" date="2024" name="Nat. Commun.">
        <title>Phylogenomics reveals the evolutionary origins of lichenization in chlorophyte algae.</title>
        <authorList>
            <person name="Puginier C."/>
            <person name="Libourel C."/>
            <person name="Otte J."/>
            <person name="Skaloud P."/>
            <person name="Haon M."/>
            <person name="Grisel S."/>
            <person name="Petersen M."/>
            <person name="Berrin J.G."/>
            <person name="Delaux P.M."/>
            <person name="Dal Grande F."/>
            <person name="Keller J."/>
        </authorList>
    </citation>
    <scope>NUCLEOTIDE SEQUENCE [LARGE SCALE GENOMIC DNA]</scope>
    <source>
        <strain evidence="2 3">SAG 216-7</strain>
    </source>
</reference>
<dbReference type="EMBL" id="JALJOT010000011">
    <property type="protein sequence ID" value="KAK9905808.1"/>
    <property type="molecule type" value="Genomic_DNA"/>
</dbReference>
<protein>
    <submittedName>
        <fullName evidence="2">Uncharacterized protein</fullName>
    </submittedName>
</protein>
<name>A0ABR2YI22_9CHLO</name>
<feature type="transmembrane region" description="Helical" evidence="1">
    <location>
        <begin position="7"/>
        <end position="24"/>
    </location>
</feature>
<accession>A0ABR2YI22</accession>
<evidence type="ECO:0000313" key="3">
    <source>
        <dbReference type="Proteomes" id="UP001491310"/>
    </source>
</evidence>
<keyword evidence="3" id="KW-1185">Reference proteome</keyword>
<feature type="transmembrane region" description="Helical" evidence="1">
    <location>
        <begin position="119"/>
        <end position="140"/>
    </location>
</feature>
<dbReference type="Proteomes" id="UP001491310">
    <property type="component" value="Unassembled WGS sequence"/>
</dbReference>
<feature type="transmembrane region" description="Helical" evidence="1">
    <location>
        <begin position="30"/>
        <end position="51"/>
    </location>
</feature>